<keyword evidence="2" id="KW-1185">Reference proteome</keyword>
<organism evidence="1 2">
    <name type="scientific">Runella defluvii</name>
    <dbReference type="NCBI Taxonomy" id="370973"/>
    <lineage>
        <taxon>Bacteria</taxon>
        <taxon>Pseudomonadati</taxon>
        <taxon>Bacteroidota</taxon>
        <taxon>Cytophagia</taxon>
        <taxon>Cytophagales</taxon>
        <taxon>Spirosomataceae</taxon>
        <taxon>Runella</taxon>
    </lineage>
</organism>
<gene>
    <name evidence="1" type="ORF">FHS57_004576</name>
</gene>
<protein>
    <submittedName>
        <fullName evidence="1">Uncharacterized protein</fullName>
    </submittedName>
</protein>
<proteinExistence type="predicted"/>
<dbReference type="Proteomes" id="UP000541352">
    <property type="component" value="Unassembled WGS sequence"/>
</dbReference>
<dbReference type="RefSeq" id="WP_183977585.1">
    <property type="nucleotide sequence ID" value="NZ_JACIBY010000011.1"/>
</dbReference>
<sequence>MSDELSKITLTIDSGKLLKMFAPYDSDKVFNEEYRPLRDEYWGSISKVRKDDRISKIKYESKEVKDILNNSNIGIWLELIDVDDKDKVSITLHSYSIKDLEQDLEVNSDAEKLIITQESMEQAIRIWENQWSTHNFSKIGFSIGKSSKGKYIVFIHPMTDDNFHHESDWPVRVPRED</sequence>
<name>A0A7W6ESI9_9BACT</name>
<reference evidence="1 2" key="1">
    <citation type="submission" date="2020-08" db="EMBL/GenBank/DDBJ databases">
        <title>Genomic Encyclopedia of Type Strains, Phase IV (KMG-IV): sequencing the most valuable type-strain genomes for metagenomic binning, comparative biology and taxonomic classification.</title>
        <authorList>
            <person name="Goeker M."/>
        </authorList>
    </citation>
    <scope>NUCLEOTIDE SEQUENCE [LARGE SCALE GENOMIC DNA]</scope>
    <source>
        <strain evidence="1 2">DSM 17976</strain>
    </source>
</reference>
<accession>A0A7W6ESI9</accession>
<dbReference type="AlphaFoldDB" id="A0A7W6ESI9"/>
<comment type="caution">
    <text evidence="1">The sequence shown here is derived from an EMBL/GenBank/DDBJ whole genome shotgun (WGS) entry which is preliminary data.</text>
</comment>
<dbReference type="EMBL" id="JACIBY010000011">
    <property type="protein sequence ID" value="MBB3840556.1"/>
    <property type="molecule type" value="Genomic_DNA"/>
</dbReference>
<evidence type="ECO:0000313" key="1">
    <source>
        <dbReference type="EMBL" id="MBB3840556.1"/>
    </source>
</evidence>
<evidence type="ECO:0000313" key="2">
    <source>
        <dbReference type="Proteomes" id="UP000541352"/>
    </source>
</evidence>